<feature type="region of interest" description="Disordered" evidence="1">
    <location>
        <begin position="13"/>
        <end position="157"/>
    </location>
</feature>
<organism evidence="2 3">
    <name type="scientific">Callipepla squamata</name>
    <name type="common">Scaled quail</name>
    <dbReference type="NCBI Taxonomy" id="9009"/>
    <lineage>
        <taxon>Eukaryota</taxon>
        <taxon>Metazoa</taxon>
        <taxon>Chordata</taxon>
        <taxon>Craniata</taxon>
        <taxon>Vertebrata</taxon>
        <taxon>Euteleostomi</taxon>
        <taxon>Archelosauria</taxon>
        <taxon>Archosauria</taxon>
        <taxon>Dinosauria</taxon>
        <taxon>Saurischia</taxon>
        <taxon>Theropoda</taxon>
        <taxon>Coelurosauria</taxon>
        <taxon>Aves</taxon>
        <taxon>Neognathae</taxon>
        <taxon>Galloanserae</taxon>
        <taxon>Galliformes</taxon>
        <taxon>Odontophoridae</taxon>
        <taxon>Callipepla</taxon>
    </lineage>
</organism>
<dbReference type="OrthoDB" id="272624at2759"/>
<sequence length="157" mass="17655">REPEKTVFAVARIRGSRQRFKPNLTRASGRKERENNAENVKMSYPESKEETEKNTDQSSSCNVANGEAAEKVNKVLEMVPQSDETAGSQEGSKQSVLKPAPLERGQVQKPTSNLERTIECEKDYRHEEDPQVEKAEDGGAEHHVIHHVNENSDSCHM</sequence>
<dbReference type="EMBL" id="MCFN01000298">
    <property type="protein sequence ID" value="OXB61045.1"/>
    <property type="molecule type" value="Genomic_DNA"/>
</dbReference>
<evidence type="ECO:0000313" key="3">
    <source>
        <dbReference type="Proteomes" id="UP000198323"/>
    </source>
</evidence>
<feature type="non-terminal residue" evidence="2">
    <location>
        <position position="1"/>
    </location>
</feature>
<comment type="caution">
    <text evidence="2">The sequence shown here is derived from an EMBL/GenBank/DDBJ whole genome shotgun (WGS) entry which is preliminary data.</text>
</comment>
<proteinExistence type="predicted"/>
<feature type="compositionally biased region" description="Basic and acidic residues" evidence="1">
    <location>
        <begin position="116"/>
        <end position="157"/>
    </location>
</feature>
<dbReference type="STRING" id="9009.A0A226N0D2"/>
<reference evidence="2 3" key="1">
    <citation type="submission" date="2016-07" db="EMBL/GenBank/DDBJ databases">
        <title>Disparate Historic Effective Population Sizes Predicted by Modern Levels of Genome Diversity for the Scaled Quail (Callipepla squamata) and the Northern Bobwhite (Colinus virginianus): Inferences from First and Second Generation Draft Genome Assemblies for Sympatric New World Quail.</title>
        <authorList>
            <person name="Oldeschulte D.L."/>
            <person name="Halley Y.A."/>
            <person name="Bhattarai E.K."/>
            <person name="Brashear W.A."/>
            <person name="Hill J."/>
            <person name="Metz R.P."/>
            <person name="Johnson C.D."/>
            <person name="Rollins D."/>
            <person name="Peterson M.J."/>
            <person name="Bickhart D.M."/>
            <person name="Decker J.E."/>
            <person name="Seabury C.M."/>
        </authorList>
    </citation>
    <scope>NUCLEOTIDE SEQUENCE [LARGE SCALE GENOMIC DNA]</scope>
    <source>
        <strain evidence="2 3">Texas</strain>
        <tissue evidence="2">Leg muscle</tissue>
    </source>
</reference>
<dbReference type="AlphaFoldDB" id="A0A226N0D2"/>
<accession>A0A226N0D2</accession>
<dbReference type="Proteomes" id="UP000198323">
    <property type="component" value="Unassembled WGS sequence"/>
</dbReference>
<feature type="compositionally biased region" description="Basic and acidic residues" evidence="1">
    <location>
        <begin position="46"/>
        <end position="55"/>
    </location>
</feature>
<feature type="compositionally biased region" description="Polar residues" evidence="1">
    <location>
        <begin position="82"/>
        <end position="95"/>
    </location>
</feature>
<gene>
    <name evidence="2" type="ORF">ASZ78_014952</name>
</gene>
<keyword evidence="3" id="KW-1185">Reference proteome</keyword>
<evidence type="ECO:0000256" key="1">
    <source>
        <dbReference type="SAM" id="MobiDB-lite"/>
    </source>
</evidence>
<name>A0A226N0D2_CALSU</name>
<evidence type="ECO:0000313" key="2">
    <source>
        <dbReference type="EMBL" id="OXB61045.1"/>
    </source>
</evidence>
<feature type="non-terminal residue" evidence="2">
    <location>
        <position position="157"/>
    </location>
</feature>
<protein>
    <submittedName>
        <fullName evidence="2">Uncharacterized protein</fullName>
    </submittedName>
</protein>